<dbReference type="PANTHER" id="PTHR16469:SF27">
    <property type="entry name" value="UBIQUITIN-ASSOCIATED AND SH3 DOMAIN-CONTAINING BA-RELATED"/>
    <property type="match status" value="1"/>
</dbReference>
<dbReference type="InterPro" id="IPR036028">
    <property type="entry name" value="SH3-like_dom_sf"/>
</dbReference>
<dbReference type="InterPro" id="IPR015940">
    <property type="entry name" value="UBA"/>
</dbReference>
<dbReference type="Pfam" id="PF00300">
    <property type="entry name" value="His_Phos_1"/>
    <property type="match status" value="1"/>
</dbReference>
<dbReference type="FunFam" id="3.40.50.1240:FF:000032">
    <property type="entry name" value="Blast:Protein UBASH3A homolog"/>
    <property type="match status" value="1"/>
</dbReference>
<accession>A0A1B0CQ51</accession>
<dbReference type="VEuPathDB" id="VectorBase:LLONM1_004442"/>
<dbReference type="CDD" id="cd07067">
    <property type="entry name" value="HP_PGM_like"/>
    <property type="match status" value="1"/>
</dbReference>
<keyword evidence="3 13" id="KW-0728">SH3 domain</keyword>
<dbReference type="InterPro" id="IPR029033">
    <property type="entry name" value="His_PPase_superfam"/>
</dbReference>
<keyword evidence="17" id="KW-1185">Reference proteome</keyword>
<dbReference type="PROSITE" id="PS50002">
    <property type="entry name" value="SH3"/>
    <property type="match status" value="1"/>
</dbReference>
<comment type="subcellular location">
    <subcellularLocation>
        <location evidence="2">Cytoplasm</location>
        <location evidence="2">Cytosol</location>
    </subcellularLocation>
    <subcellularLocation>
        <location evidence="1">Nucleus</location>
    </subcellularLocation>
</comment>
<name>A0A1B0CQ51_LUTLO</name>
<dbReference type="PROSITE" id="PS50030">
    <property type="entry name" value="UBA"/>
    <property type="match status" value="2"/>
</dbReference>
<dbReference type="EMBL" id="AJWK01023079">
    <property type="status" value="NOT_ANNOTATED_CDS"/>
    <property type="molecule type" value="Genomic_DNA"/>
</dbReference>
<feature type="domain" description="SH3" evidence="14">
    <location>
        <begin position="410"/>
        <end position="475"/>
    </location>
</feature>
<reference evidence="16" key="1">
    <citation type="submission" date="2020-05" db="UniProtKB">
        <authorList>
            <consortium name="EnsemblMetazoa"/>
        </authorList>
    </citation>
    <scope>IDENTIFICATION</scope>
    <source>
        <strain evidence="16">Jacobina</strain>
    </source>
</reference>
<evidence type="ECO:0000256" key="9">
    <source>
        <dbReference type="ARBA" id="ARBA00051991"/>
    </source>
</evidence>
<dbReference type="FunFam" id="1.10.8.10:FF:000053">
    <property type="entry name" value="Ubiquitin-associated and SH3 domain-containing, A"/>
    <property type="match status" value="2"/>
</dbReference>
<feature type="domain" description="UBA" evidence="15">
    <location>
        <begin position="157"/>
        <end position="199"/>
    </location>
</feature>
<dbReference type="FunFam" id="2.30.30.40:FF:000052">
    <property type="entry name" value="Ubiquitin-associated and SH3 domain-containing protein B"/>
    <property type="match status" value="1"/>
</dbReference>
<dbReference type="InterPro" id="IPR013078">
    <property type="entry name" value="His_Pase_superF_clade-1"/>
</dbReference>
<keyword evidence="5" id="KW-0378">Hydrolase</keyword>
<dbReference type="Gene3D" id="1.10.8.10">
    <property type="entry name" value="DNA helicase RuvA subunit, C-terminal domain"/>
    <property type="match status" value="2"/>
</dbReference>
<evidence type="ECO:0000313" key="16">
    <source>
        <dbReference type="EnsemblMetazoa" id="LLOJ007000-PA"/>
    </source>
</evidence>
<evidence type="ECO:0000256" key="13">
    <source>
        <dbReference type="PROSITE-ProRule" id="PRU00192"/>
    </source>
</evidence>
<dbReference type="GO" id="GO:0102531">
    <property type="term" value="F:ecdysteroid-phosphate phosphatase activity"/>
    <property type="evidence" value="ECO:0007669"/>
    <property type="project" value="UniProtKB-ARBA"/>
</dbReference>
<evidence type="ECO:0000256" key="7">
    <source>
        <dbReference type="ARBA" id="ARBA00023242"/>
    </source>
</evidence>
<dbReference type="Pfam" id="PF22562">
    <property type="entry name" value="UBA_7"/>
    <property type="match status" value="2"/>
</dbReference>
<dbReference type="SUPFAM" id="SSF46934">
    <property type="entry name" value="UBA-like"/>
    <property type="match status" value="2"/>
</dbReference>
<organism evidence="16 17">
    <name type="scientific">Lutzomyia longipalpis</name>
    <name type="common">Sand fly</name>
    <dbReference type="NCBI Taxonomy" id="7200"/>
    <lineage>
        <taxon>Eukaryota</taxon>
        <taxon>Metazoa</taxon>
        <taxon>Ecdysozoa</taxon>
        <taxon>Arthropoda</taxon>
        <taxon>Hexapoda</taxon>
        <taxon>Insecta</taxon>
        <taxon>Pterygota</taxon>
        <taxon>Neoptera</taxon>
        <taxon>Endopterygota</taxon>
        <taxon>Diptera</taxon>
        <taxon>Nematocera</taxon>
        <taxon>Psychodoidea</taxon>
        <taxon>Psychodidae</taxon>
        <taxon>Lutzomyia</taxon>
        <taxon>Lutzomyia</taxon>
    </lineage>
</organism>
<evidence type="ECO:0000256" key="5">
    <source>
        <dbReference type="ARBA" id="ARBA00022801"/>
    </source>
</evidence>
<dbReference type="PANTHER" id="PTHR16469">
    <property type="entry name" value="UBIQUITIN-ASSOCIATED AND SH3 DOMAIN-CONTAINING BA-RELATED"/>
    <property type="match status" value="1"/>
</dbReference>
<evidence type="ECO:0000256" key="1">
    <source>
        <dbReference type="ARBA" id="ARBA00004123"/>
    </source>
</evidence>
<protein>
    <recommendedName>
        <fullName evidence="11">Ecdysteroid-phosphate phosphatase</fullName>
    </recommendedName>
    <alternativeName>
        <fullName evidence="12">Protein UBASH3A homolog</fullName>
    </alternativeName>
</protein>
<dbReference type="EMBL" id="AJWK01023078">
    <property type="status" value="NOT_ANNOTATED_CDS"/>
    <property type="molecule type" value="Genomic_DNA"/>
</dbReference>
<evidence type="ECO:0000256" key="6">
    <source>
        <dbReference type="ARBA" id="ARBA00022912"/>
    </source>
</evidence>
<comment type="catalytic activity">
    <reaction evidence="8">
        <text>20-hydroxyecdysone 22-phosphate + H2O = 20-hydroxyecdysone + phosphate</text>
        <dbReference type="Rhea" id="RHEA:63580"/>
        <dbReference type="ChEBI" id="CHEBI:15377"/>
        <dbReference type="ChEBI" id="CHEBI:16587"/>
        <dbReference type="ChEBI" id="CHEBI:43474"/>
        <dbReference type="ChEBI" id="CHEBI:147382"/>
    </reaction>
</comment>
<evidence type="ECO:0000313" key="17">
    <source>
        <dbReference type="Proteomes" id="UP000092461"/>
    </source>
</evidence>
<dbReference type="GO" id="GO:0005829">
    <property type="term" value="C:cytosol"/>
    <property type="evidence" value="ECO:0007669"/>
    <property type="project" value="UniProtKB-SubCell"/>
</dbReference>
<dbReference type="InterPro" id="IPR001452">
    <property type="entry name" value="SH3_domain"/>
</dbReference>
<dbReference type="VEuPathDB" id="VectorBase:LLOJ007000"/>
<dbReference type="AlphaFoldDB" id="A0A1B0CQ51"/>
<evidence type="ECO:0000256" key="11">
    <source>
        <dbReference type="ARBA" id="ARBA00074288"/>
    </source>
</evidence>
<evidence type="ECO:0000256" key="3">
    <source>
        <dbReference type="ARBA" id="ARBA00022443"/>
    </source>
</evidence>
<feature type="domain" description="UBA" evidence="15">
    <location>
        <begin position="1"/>
        <end position="30"/>
    </location>
</feature>
<evidence type="ECO:0000259" key="15">
    <source>
        <dbReference type="PROSITE" id="PS50030"/>
    </source>
</evidence>
<dbReference type="InterPro" id="IPR009060">
    <property type="entry name" value="UBA-like_sf"/>
</dbReference>
<dbReference type="Gene3D" id="2.30.30.40">
    <property type="entry name" value="SH3 Domains"/>
    <property type="match status" value="1"/>
</dbReference>
<dbReference type="EnsemblMetazoa" id="LLOJ007000-RA">
    <property type="protein sequence ID" value="LLOJ007000-PA"/>
    <property type="gene ID" value="LLOJ007000"/>
</dbReference>
<dbReference type="CDD" id="cd14301">
    <property type="entry name" value="UBA_UBS3B"/>
    <property type="match status" value="2"/>
</dbReference>
<dbReference type="Proteomes" id="UP000092461">
    <property type="component" value="Unassembled WGS sequence"/>
</dbReference>
<dbReference type="Gene3D" id="3.40.50.1240">
    <property type="entry name" value="Phosphoglycerate mutase-like"/>
    <property type="match status" value="1"/>
</dbReference>
<sequence>MGFPKHRAEKALAATGNRDVQLASDWLLTHVNDPSLDECSPREYILYACPTGRFLEQIHDFWAKSKELCGWNGAHNFTPHITLVSFFKAPDECAPQLSRALKQVVEQTAVNLDRPLKLEQYTSHNFMGFFVVEEDANYLNRLALQYVKEVSNSIISDTYEQLDALTLLQMGFPKHRAEKALAATGNRDVQLASDWLLTHVNDPSLDECSPREYILYACPTGRFLEQIHDFWAKSKELCGWNGAHNFTPHITLVSFFKAPDECAPQLSRALKQVVEQTAVNLDRPLKLEQYTSHNFMGFFVVEEDANYLNRLALQYVKEVSNSIISDTYEQLDALVACFPWCGGVTSGARCIPRSSRSISLEPHVKSLHLTLAYQFPEAQYGTLKSLVDNLDPSCASAWELRLYSRDARLATKQVHKILYPHTPREPDELELMIGDYIYLSSDALQNTQDGWVEGISWLTGMSGFLPENYTVRTSESDAWTMHRTVQLCKAMLAPEEGDAANGKTPDPQDNISESTAPIEDISMTKEDSVPDFYGAEMAKTFQQMLNSTGNASILSEAVDKSAKSVTPEVSGRGRRIFVMRHGERVDFTFGSWIPYCFDEFGNYTRKDLNMPKTLPRRKNVILGWQKDSPLTNVGVYQANLIGEGLREAGVSFSHVYSSPSFRCVQTATGVLTGMNIKDTMPINLEPGFFEWLAWHAHSGENVVEWCSKQELTDTGFNIAMDYQPCIPVDQLHNHYSESLEQFYNRNNTITREIIKKTTGDILIVGHAITLDACTRDICGKPPRQSSELNKLMQKVTYCSLVAAEQVGENEWSIGEPPCYPVTHTNNQRFDWKILSG</sequence>
<dbReference type="Pfam" id="PF14604">
    <property type="entry name" value="SH3_9"/>
    <property type="match status" value="1"/>
</dbReference>
<dbReference type="CDD" id="cd11791">
    <property type="entry name" value="SH3_UBASH3"/>
    <property type="match status" value="1"/>
</dbReference>
<evidence type="ECO:0000256" key="8">
    <source>
        <dbReference type="ARBA" id="ARBA00050567"/>
    </source>
</evidence>
<comment type="catalytic activity">
    <reaction evidence="9">
        <text>2-deoxyecdysone 22-phosphate + H2O = 2-deoxyecdysone + phosphate</text>
        <dbReference type="Rhea" id="RHEA:63584"/>
        <dbReference type="ChEBI" id="CHEBI:15377"/>
        <dbReference type="ChEBI" id="CHEBI:19566"/>
        <dbReference type="ChEBI" id="CHEBI:43474"/>
        <dbReference type="ChEBI" id="CHEBI:147386"/>
    </reaction>
</comment>
<dbReference type="Gene3D" id="3.90.1140.10">
    <property type="entry name" value="Cyclic phosphodiesterase"/>
    <property type="match status" value="1"/>
</dbReference>
<evidence type="ECO:0000256" key="4">
    <source>
        <dbReference type="ARBA" id="ARBA00022490"/>
    </source>
</evidence>
<keyword evidence="6" id="KW-0904">Protein phosphatase</keyword>
<dbReference type="SUPFAM" id="SSF53254">
    <property type="entry name" value="Phosphoglycerate mutase-like"/>
    <property type="match status" value="1"/>
</dbReference>
<comment type="catalytic activity">
    <reaction evidence="10">
        <text>ecdysone 22-phosphate + H2O = ecdysone + phosphate</text>
        <dbReference type="Rhea" id="RHEA:63576"/>
        <dbReference type="ChEBI" id="CHEBI:15377"/>
        <dbReference type="ChEBI" id="CHEBI:16688"/>
        <dbReference type="ChEBI" id="CHEBI:43474"/>
        <dbReference type="ChEBI" id="CHEBI:147380"/>
    </reaction>
</comment>
<keyword evidence="4" id="KW-0963">Cytoplasm</keyword>
<dbReference type="GO" id="GO:0004721">
    <property type="term" value="F:phosphoprotein phosphatase activity"/>
    <property type="evidence" value="ECO:0007669"/>
    <property type="project" value="UniProtKB-KW"/>
</dbReference>
<evidence type="ECO:0000256" key="10">
    <source>
        <dbReference type="ARBA" id="ARBA00052011"/>
    </source>
</evidence>
<dbReference type="SMART" id="SM00165">
    <property type="entry name" value="UBA"/>
    <property type="match status" value="2"/>
</dbReference>
<dbReference type="GO" id="GO:0005634">
    <property type="term" value="C:nucleus"/>
    <property type="evidence" value="ECO:0007669"/>
    <property type="project" value="UniProtKB-SubCell"/>
</dbReference>
<keyword evidence="7" id="KW-0539">Nucleus</keyword>
<evidence type="ECO:0000259" key="14">
    <source>
        <dbReference type="PROSITE" id="PS50002"/>
    </source>
</evidence>
<dbReference type="SMART" id="SM00326">
    <property type="entry name" value="SH3"/>
    <property type="match status" value="1"/>
</dbReference>
<dbReference type="InterPro" id="IPR051710">
    <property type="entry name" value="Phosphatase_SH3-domain"/>
</dbReference>
<dbReference type="SUPFAM" id="SSF50044">
    <property type="entry name" value="SH3-domain"/>
    <property type="match status" value="1"/>
</dbReference>
<evidence type="ECO:0000256" key="2">
    <source>
        <dbReference type="ARBA" id="ARBA00004514"/>
    </source>
</evidence>
<dbReference type="GO" id="GO:0003993">
    <property type="term" value="F:acid phosphatase activity"/>
    <property type="evidence" value="ECO:0007669"/>
    <property type="project" value="UniProtKB-ARBA"/>
</dbReference>
<evidence type="ECO:0000256" key="12">
    <source>
        <dbReference type="ARBA" id="ARBA00083868"/>
    </source>
</evidence>
<proteinExistence type="predicted"/>